<organism evidence="2 3">
    <name type="scientific">Mycena chlorophos</name>
    <name type="common">Agaric fungus</name>
    <name type="synonym">Agaricus chlorophos</name>
    <dbReference type="NCBI Taxonomy" id="658473"/>
    <lineage>
        <taxon>Eukaryota</taxon>
        <taxon>Fungi</taxon>
        <taxon>Dikarya</taxon>
        <taxon>Basidiomycota</taxon>
        <taxon>Agaricomycotina</taxon>
        <taxon>Agaricomycetes</taxon>
        <taxon>Agaricomycetidae</taxon>
        <taxon>Agaricales</taxon>
        <taxon>Marasmiineae</taxon>
        <taxon>Mycenaceae</taxon>
        <taxon>Mycena</taxon>
    </lineage>
</organism>
<gene>
    <name evidence="2" type="ORF">MCHLO_09999</name>
</gene>
<evidence type="ECO:0000313" key="2">
    <source>
        <dbReference type="EMBL" id="GAT52993.1"/>
    </source>
</evidence>
<keyword evidence="3" id="KW-1185">Reference proteome</keyword>
<evidence type="ECO:0000313" key="3">
    <source>
        <dbReference type="Proteomes" id="UP000815677"/>
    </source>
</evidence>
<proteinExistence type="predicted"/>
<dbReference type="Proteomes" id="UP000815677">
    <property type="component" value="Unassembled WGS sequence"/>
</dbReference>
<accession>A0ABQ0LPG2</accession>
<sequence length="132" mass="14965">MPEPSRIHRHSDTSFLVPLTLHRPQRGKRSPDSVARQPNPQQPWVRASPKLYHSTLVSRFSCAPDVAALRIQDANASQLDKRIHMNGTELYALQPTTHLPCLDSIFKRDEADSVQLTFKFRPNDCKINCHGG</sequence>
<feature type="region of interest" description="Disordered" evidence="1">
    <location>
        <begin position="20"/>
        <end position="47"/>
    </location>
</feature>
<name>A0ABQ0LPG2_MYCCL</name>
<protein>
    <submittedName>
        <fullName evidence="2">Uncharacterized protein</fullName>
    </submittedName>
</protein>
<evidence type="ECO:0000256" key="1">
    <source>
        <dbReference type="SAM" id="MobiDB-lite"/>
    </source>
</evidence>
<dbReference type="EMBL" id="DF848044">
    <property type="protein sequence ID" value="GAT52993.1"/>
    <property type="molecule type" value="Genomic_DNA"/>
</dbReference>
<reference evidence="2" key="1">
    <citation type="submission" date="2014-09" db="EMBL/GenBank/DDBJ databases">
        <title>Genome sequence of the luminous mushroom Mycena chlorophos for searching fungal bioluminescence genes.</title>
        <authorList>
            <person name="Tanaka Y."/>
            <person name="Kasuga D."/>
            <person name="Oba Y."/>
            <person name="Hase S."/>
            <person name="Sato K."/>
            <person name="Oba Y."/>
            <person name="Sakakibara Y."/>
        </authorList>
    </citation>
    <scope>NUCLEOTIDE SEQUENCE</scope>
</reference>